<keyword evidence="2" id="KW-1185">Reference proteome</keyword>
<sequence length="93" mass="10630">MKTEWDTRKADRNVRKHGVDFDEAATVFLNPLALIFTDEWHSEVEERELIIGHSGDGRLLVVCFTARGESVRIISARQATAKEQKGYEENALR</sequence>
<dbReference type="InterPro" id="IPR038573">
    <property type="entry name" value="BrnT_sf"/>
</dbReference>
<dbReference type="OrthoDB" id="9802417at2"/>
<dbReference type="EMBL" id="LN890655">
    <property type="protein sequence ID" value="CUS04355.2"/>
    <property type="molecule type" value="Genomic_DNA"/>
</dbReference>
<gene>
    <name evidence="1" type="ORF">CFX0092_A2477</name>
</gene>
<name>A0A160T5Z1_9CHLR</name>
<evidence type="ECO:0000313" key="1">
    <source>
        <dbReference type="EMBL" id="CUS04355.2"/>
    </source>
</evidence>
<dbReference type="KEGG" id="pbf:CFX0092_A2477"/>
<evidence type="ECO:0000313" key="2">
    <source>
        <dbReference type="Proteomes" id="UP000215027"/>
    </source>
</evidence>
<proteinExistence type="predicted"/>
<organism evidence="1 2">
    <name type="scientific">Candidatus Promineifilum breve</name>
    <dbReference type="NCBI Taxonomy" id="1806508"/>
    <lineage>
        <taxon>Bacteria</taxon>
        <taxon>Bacillati</taxon>
        <taxon>Chloroflexota</taxon>
        <taxon>Ardenticatenia</taxon>
        <taxon>Candidatus Promineifilales</taxon>
        <taxon>Candidatus Promineifilaceae</taxon>
        <taxon>Candidatus Promineifilum</taxon>
    </lineage>
</organism>
<protein>
    <recommendedName>
        <fullName evidence="3">BrnT family toxin</fullName>
    </recommendedName>
</protein>
<accession>A0A160T5Z1</accession>
<dbReference type="AlphaFoldDB" id="A0A160T5Z1"/>
<dbReference type="Proteomes" id="UP000215027">
    <property type="component" value="Chromosome I"/>
</dbReference>
<dbReference type="Pfam" id="PF04365">
    <property type="entry name" value="BrnT_toxin"/>
    <property type="match status" value="1"/>
</dbReference>
<reference evidence="1" key="1">
    <citation type="submission" date="2016-01" db="EMBL/GenBank/DDBJ databases">
        <authorList>
            <person name="Mcilroy J.S."/>
            <person name="Karst M S."/>
            <person name="Albertsen M."/>
        </authorList>
    </citation>
    <scope>NUCLEOTIDE SEQUENCE</scope>
    <source>
        <strain evidence="1">Cfx-K</strain>
    </source>
</reference>
<dbReference type="RefSeq" id="WP_095043693.1">
    <property type="nucleotide sequence ID" value="NZ_LN890655.1"/>
</dbReference>
<dbReference type="InterPro" id="IPR007460">
    <property type="entry name" value="BrnT_toxin"/>
</dbReference>
<evidence type="ECO:0008006" key="3">
    <source>
        <dbReference type="Google" id="ProtNLM"/>
    </source>
</evidence>
<dbReference type="Gene3D" id="3.10.450.530">
    <property type="entry name" value="Ribonuclease toxin, BrnT, of type II toxin-antitoxin system"/>
    <property type="match status" value="1"/>
</dbReference>